<evidence type="ECO:0000313" key="19">
    <source>
        <dbReference type="Proteomes" id="UP000800235"/>
    </source>
</evidence>
<dbReference type="InterPro" id="IPR017923">
    <property type="entry name" value="TFIIS_N"/>
</dbReference>
<dbReference type="PIRSF" id="PIRSF006704">
    <property type="entry name" value="TF_IIS"/>
    <property type="match status" value="1"/>
</dbReference>
<feature type="domain" description="TFIIS N-terminal" evidence="16">
    <location>
        <begin position="1"/>
        <end position="84"/>
    </location>
</feature>
<comment type="caution">
    <text evidence="18">The sequence shown here is derived from an EMBL/GenBank/DDBJ whole genome shotgun (WGS) entry which is preliminary data.</text>
</comment>
<dbReference type="Pfam" id="PF08711">
    <property type="entry name" value="Med26"/>
    <property type="match status" value="1"/>
</dbReference>
<protein>
    <recommendedName>
        <fullName evidence="11">Transcription elongation factor S-II</fullName>
    </recommendedName>
</protein>
<dbReference type="Gene3D" id="1.10.472.30">
    <property type="entry name" value="Transcription elongation factor S-II, central domain"/>
    <property type="match status" value="1"/>
</dbReference>
<dbReference type="GO" id="GO:0006368">
    <property type="term" value="P:transcription elongation by RNA polymerase II"/>
    <property type="evidence" value="ECO:0007669"/>
    <property type="project" value="TreeGrafter"/>
</dbReference>
<keyword evidence="18" id="KW-0648">Protein biosynthesis</keyword>
<evidence type="ECO:0000256" key="4">
    <source>
        <dbReference type="ARBA" id="ARBA00022771"/>
    </source>
</evidence>
<dbReference type="OrthoDB" id="44867at2759"/>
<dbReference type="GO" id="GO:0001139">
    <property type="term" value="F:RNA polymerase II complex recruiting activity"/>
    <property type="evidence" value="ECO:0007669"/>
    <property type="project" value="TreeGrafter"/>
</dbReference>
<dbReference type="PROSITE" id="PS51319">
    <property type="entry name" value="TFIIS_N"/>
    <property type="match status" value="1"/>
</dbReference>
<reference evidence="18" key="1">
    <citation type="journal article" date="2020" name="Stud. Mycol.">
        <title>101 Dothideomycetes genomes: a test case for predicting lifestyles and emergence of pathogens.</title>
        <authorList>
            <person name="Haridas S."/>
            <person name="Albert R."/>
            <person name="Binder M."/>
            <person name="Bloem J."/>
            <person name="Labutti K."/>
            <person name="Salamov A."/>
            <person name="Andreopoulos B."/>
            <person name="Baker S."/>
            <person name="Barry K."/>
            <person name="Bills G."/>
            <person name="Bluhm B."/>
            <person name="Cannon C."/>
            <person name="Castanera R."/>
            <person name="Culley D."/>
            <person name="Daum C."/>
            <person name="Ezra D."/>
            <person name="Gonzalez J."/>
            <person name="Henrissat B."/>
            <person name="Kuo A."/>
            <person name="Liang C."/>
            <person name="Lipzen A."/>
            <person name="Lutzoni F."/>
            <person name="Magnuson J."/>
            <person name="Mondo S."/>
            <person name="Nolan M."/>
            <person name="Ohm R."/>
            <person name="Pangilinan J."/>
            <person name="Park H.-J."/>
            <person name="Ramirez L."/>
            <person name="Alfaro M."/>
            <person name="Sun H."/>
            <person name="Tritt A."/>
            <person name="Yoshinaga Y."/>
            <person name="Zwiers L.-H."/>
            <person name="Turgeon B."/>
            <person name="Goodwin S."/>
            <person name="Spatafora J."/>
            <person name="Crous P."/>
            <person name="Grigoriev I."/>
        </authorList>
    </citation>
    <scope>NUCLEOTIDE SEQUENCE</scope>
    <source>
        <strain evidence="18">CBS 130266</strain>
    </source>
</reference>
<evidence type="ECO:0000313" key="18">
    <source>
        <dbReference type="EMBL" id="KAF2421017.1"/>
    </source>
</evidence>
<dbReference type="Gene3D" id="1.20.930.10">
    <property type="entry name" value="Conserved domain common to transcription factors TFIIS, elongin A, CRSP70"/>
    <property type="match status" value="1"/>
</dbReference>
<accession>A0A9P4NH63</accession>
<dbReference type="GO" id="GO:0005634">
    <property type="term" value="C:nucleus"/>
    <property type="evidence" value="ECO:0007669"/>
    <property type="project" value="UniProtKB-SubCell"/>
</dbReference>
<feature type="compositionally biased region" description="Basic and acidic residues" evidence="14">
    <location>
        <begin position="135"/>
        <end position="157"/>
    </location>
</feature>
<comment type="subcellular location">
    <subcellularLocation>
        <location evidence="1 13">Nucleus</location>
    </subcellularLocation>
</comment>
<evidence type="ECO:0000256" key="1">
    <source>
        <dbReference type="ARBA" id="ARBA00004123"/>
    </source>
</evidence>
<comment type="function">
    <text evidence="10">Necessary for efficient RNA polymerase II transcription elongation past template-encoded arresting sites. The arresting sites in DNA have the property of trapping a certain fraction of elongating RNA polymerases that pass through, resulting in locked ternary complexes. Cleavage of the nascent transcript by S-II allows the resumption of elongation from the new 3'-terminus.</text>
</comment>
<dbReference type="GO" id="GO:0031440">
    <property type="term" value="P:regulation of mRNA 3'-end processing"/>
    <property type="evidence" value="ECO:0007669"/>
    <property type="project" value="TreeGrafter"/>
</dbReference>
<evidence type="ECO:0000259" key="15">
    <source>
        <dbReference type="PROSITE" id="PS51133"/>
    </source>
</evidence>
<dbReference type="EMBL" id="MU007104">
    <property type="protein sequence ID" value="KAF2421017.1"/>
    <property type="molecule type" value="Genomic_DNA"/>
</dbReference>
<dbReference type="SMART" id="SM00510">
    <property type="entry name" value="TFS2M"/>
    <property type="match status" value="1"/>
</dbReference>
<dbReference type="GO" id="GO:0000977">
    <property type="term" value="F:RNA polymerase II transcription regulatory region sequence-specific DNA binding"/>
    <property type="evidence" value="ECO:0007669"/>
    <property type="project" value="TreeGrafter"/>
</dbReference>
<keyword evidence="4 12" id="KW-0863">Zinc-finger</keyword>
<keyword evidence="8" id="KW-0804">Transcription</keyword>
<evidence type="ECO:0000256" key="3">
    <source>
        <dbReference type="ARBA" id="ARBA00022723"/>
    </source>
</evidence>
<dbReference type="InterPro" id="IPR035100">
    <property type="entry name" value="TF_IIS-typ"/>
</dbReference>
<dbReference type="PROSITE" id="PS00466">
    <property type="entry name" value="ZF_TFIIS_1"/>
    <property type="match status" value="1"/>
</dbReference>
<dbReference type="FunFam" id="1.10.472.30:FF:000003">
    <property type="entry name" value="Transcription elongation factor S-II"/>
    <property type="match status" value="1"/>
</dbReference>
<dbReference type="GO" id="GO:0006362">
    <property type="term" value="P:transcription elongation by RNA polymerase I"/>
    <property type="evidence" value="ECO:0007669"/>
    <property type="project" value="TreeGrafter"/>
</dbReference>
<dbReference type="GO" id="GO:0008270">
    <property type="term" value="F:zinc ion binding"/>
    <property type="evidence" value="ECO:0007669"/>
    <property type="project" value="UniProtKB-KW"/>
</dbReference>
<dbReference type="SMART" id="SM00509">
    <property type="entry name" value="TFS2N"/>
    <property type="match status" value="1"/>
</dbReference>
<organism evidence="18 19">
    <name type="scientific">Tothia fuscella</name>
    <dbReference type="NCBI Taxonomy" id="1048955"/>
    <lineage>
        <taxon>Eukaryota</taxon>
        <taxon>Fungi</taxon>
        <taxon>Dikarya</taxon>
        <taxon>Ascomycota</taxon>
        <taxon>Pezizomycotina</taxon>
        <taxon>Dothideomycetes</taxon>
        <taxon>Pleosporomycetidae</taxon>
        <taxon>Venturiales</taxon>
        <taxon>Cylindrosympodiaceae</taxon>
        <taxon>Tothia</taxon>
    </lineage>
</organism>
<dbReference type="PROSITE" id="PS51321">
    <property type="entry name" value="TFIIS_CENTRAL"/>
    <property type="match status" value="1"/>
</dbReference>
<dbReference type="SUPFAM" id="SSF47676">
    <property type="entry name" value="Conserved domain common to transcription factors TFIIS, elongin A, CRSP70"/>
    <property type="match status" value="1"/>
</dbReference>
<dbReference type="Pfam" id="PF01096">
    <property type="entry name" value="Zn_ribbon_TFIIS"/>
    <property type="match status" value="1"/>
</dbReference>
<dbReference type="CDD" id="cd13749">
    <property type="entry name" value="Zn-ribbon_TFIIS"/>
    <property type="match status" value="1"/>
</dbReference>
<dbReference type="PANTHER" id="PTHR11477:SF0">
    <property type="entry name" value="IP08861P-RELATED"/>
    <property type="match status" value="1"/>
</dbReference>
<dbReference type="InterPro" id="IPR003618">
    <property type="entry name" value="TFIIS_cen_dom"/>
</dbReference>
<dbReference type="SUPFAM" id="SSF46942">
    <property type="entry name" value="Elongation factor TFIIS domain 2"/>
    <property type="match status" value="1"/>
</dbReference>
<evidence type="ECO:0000256" key="10">
    <source>
        <dbReference type="ARBA" id="ARBA00025408"/>
    </source>
</evidence>
<evidence type="ECO:0000256" key="2">
    <source>
        <dbReference type="ARBA" id="ARBA00009647"/>
    </source>
</evidence>
<dbReference type="FunFam" id="2.20.25.10:FF:000001">
    <property type="entry name" value="Probable Transcription elongation factor S-II"/>
    <property type="match status" value="1"/>
</dbReference>
<sequence length="327" mass="36043">MALDIKAVERKRADLDKAIKNNEPSPTILSLLTDLRKGVVPSDKLLRDTKIGVQVNRLKQHKDPAVARLASEMVSRWKQEMQKQKAGGVSSGANTPRANGNGGGGGNGNGVVGSSASPSKVASPAPNPTTTTSTVKEERRRFSGDPKNRNAKADGMAEKVKCTGDKTRDGCVTLMYNGLAFMSEELPEDVLRVSRQVELALHQHFKSDTSKPYMDKSRSLFHNLKNASNTKLRLRVYTGEITPQRFVLMTDEELKSEERKADDQKLMKENMDKAMVAQEEKSVSTALTCGKCGQMRVSYTQAQTRSADEPMTTFCSCLHCGNRWKFS</sequence>
<evidence type="ECO:0000256" key="5">
    <source>
        <dbReference type="ARBA" id="ARBA00022833"/>
    </source>
</evidence>
<dbReference type="PROSITE" id="PS51133">
    <property type="entry name" value="ZF_TFIIS_2"/>
    <property type="match status" value="1"/>
</dbReference>
<comment type="similarity">
    <text evidence="2">Belongs to the TFS-II family.</text>
</comment>
<dbReference type="GO" id="GO:0003746">
    <property type="term" value="F:translation elongation factor activity"/>
    <property type="evidence" value="ECO:0007669"/>
    <property type="project" value="UniProtKB-KW"/>
</dbReference>
<keyword evidence="5" id="KW-0862">Zinc</keyword>
<keyword evidence="7" id="KW-0238">DNA-binding</keyword>
<feature type="compositionally biased region" description="Low complexity" evidence="14">
    <location>
        <begin position="112"/>
        <end position="134"/>
    </location>
</feature>
<dbReference type="FunFam" id="1.20.930.10:FF:000007">
    <property type="entry name" value="Transcription elongation factor S-II"/>
    <property type="match status" value="1"/>
</dbReference>
<evidence type="ECO:0000256" key="13">
    <source>
        <dbReference type="PROSITE-ProRule" id="PRU00649"/>
    </source>
</evidence>
<gene>
    <name evidence="18" type="ORF">EJ08DRAFT_702267</name>
</gene>
<feature type="region of interest" description="Disordered" evidence="14">
    <location>
        <begin position="78"/>
        <end position="157"/>
    </location>
</feature>
<evidence type="ECO:0000259" key="16">
    <source>
        <dbReference type="PROSITE" id="PS51319"/>
    </source>
</evidence>
<evidence type="ECO:0000256" key="12">
    <source>
        <dbReference type="PROSITE-ProRule" id="PRU00472"/>
    </source>
</evidence>
<keyword evidence="18" id="KW-0251">Elongation factor</keyword>
<feature type="compositionally biased region" description="Gly residues" evidence="14">
    <location>
        <begin position="100"/>
        <end position="111"/>
    </location>
</feature>
<proteinExistence type="inferred from homology"/>
<evidence type="ECO:0000256" key="7">
    <source>
        <dbReference type="ARBA" id="ARBA00023125"/>
    </source>
</evidence>
<dbReference type="SUPFAM" id="SSF57783">
    <property type="entry name" value="Zinc beta-ribbon"/>
    <property type="match status" value="1"/>
</dbReference>
<dbReference type="InterPro" id="IPR035441">
    <property type="entry name" value="TFIIS/LEDGF_dom_sf"/>
</dbReference>
<feature type="domain" description="TFIIS central" evidence="17">
    <location>
        <begin position="167"/>
        <end position="282"/>
    </location>
</feature>
<dbReference type="InterPro" id="IPR036575">
    <property type="entry name" value="TFIIS_cen_dom_sf"/>
</dbReference>
<evidence type="ECO:0000256" key="9">
    <source>
        <dbReference type="ARBA" id="ARBA00023242"/>
    </source>
</evidence>
<evidence type="ECO:0000256" key="6">
    <source>
        <dbReference type="ARBA" id="ARBA00023015"/>
    </source>
</evidence>
<dbReference type="InterPro" id="IPR003617">
    <property type="entry name" value="TFIIS/CRSP70_N_sub"/>
</dbReference>
<keyword evidence="6" id="KW-0805">Transcription regulation</keyword>
<evidence type="ECO:0000256" key="8">
    <source>
        <dbReference type="ARBA" id="ARBA00023163"/>
    </source>
</evidence>
<dbReference type="PANTHER" id="PTHR11477">
    <property type="entry name" value="TRANSCRIPTION FACTOR S-II ZINC FINGER DOMAIN-CONTAINING PROTEIN"/>
    <property type="match status" value="1"/>
</dbReference>
<dbReference type="Gene3D" id="2.20.25.10">
    <property type="match status" value="1"/>
</dbReference>
<keyword evidence="19" id="KW-1185">Reference proteome</keyword>
<name>A0A9P4NH63_9PEZI</name>
<dbReference type="GO" id="GO:0031564">
    <property type="term" value="P:transcription antitermination"/>
    <property type="evidence" value="ECO:0007669"/>
    <property type="project" value="TreeGrafter"/>
</dbReference>
<dbReference type="Proteomes" id="UP000800235">
    <property type="component" value="Unassembled WGS sequence"/>
</dbReference>
<dbReference type="SMART" id="SM00440">
    <property type="entry name" value="ZnF_C2C2"/>
    <property type="match status" value="1"/>
</dbReference>
<feature type="domain" description="TFIIS-type" evidence="15">
    <location>
        <begin position="285"/>
        <end position="325"/>
    </location>
</feature>
<evidence type="ECO:0000256" key="14">
    <source>
        <dbReference type="SAM" id="MobiDB-lite"/>
    </source>
</evidence>
<evidence type="ECO:0000259" key="17">
    <source>
        <dbReference type="PROSITE" id="PS51321"/>
    </source>
</evidence>
<evidence type="ECO:0000256" key="11">
    <source>
        <dbReference type="ARBA" id="ARBA00070380"/>
    </source>
</evidence>
<keyword evidence="9 13" id="KW-0539">Nucleus</keyword>
<keyword evidence="3" id="KW-0479">Metal-binding</keyword>
<dbReference type="AlphaFoldDB" id="A0A9P4NH63"/>
<dbReference type="InterPro" id="IPR001222">
    <property type="entry name" value="Znf_TFIIS"/>
</dbReference>
<dbReference type="Pfam" id="PF07500">
    <property type="entry name" value="TFIIS_M"/>
    <property type="match status" value="1"/>
</dbReference>